<evidence type="ECO:0000313" key="4">
    <source>
        <dbReference type="Proteomes" id="UP001179361"/>
    </source>
</evidence>
<accession>A0ABS8Q202</accession>
<name>A0ABS8Q202_9BURK</name>
<feature type="region of interest" description="Disordered" evidence="1">
    <location>
        <begin position="30"/>
        <end position="61"/>
    </location>
</feature>
<organism evidence="3 4">
    <name type="scientific">Massilia phyllostachyos</name>
    <dbReference type="NCBI Taxonomy" id="2898585"/>
    <lineage>
        <taxon>Bacteria</taxon>
        <taxon>Pseudomonadati</taxon>
        <taxon>Pseudomonadota</taxon>
        <taxon>Betaproteobacteria</taxon>
        <taxon>Burkholderiales</taxon>
        <taxon>Oxalobacteraceae</taxon>
        <taxon>Telluria group</taxon>
        <taxon>Massilia</taxon>
    </lineage>
</organism>
<dbReference type="Proteomes" id="UP001179361">
    <property type="component" value="Unassembled WGS sequence"/>
</dbReference>
<comment type="caution">
    <text evidence="3">The sequence shown here is derived from an EMBL/GenBank/DDBJ whole genome shotgun (WGS) entry which is preliminary data.</text>
</comment>
<feature type="compositionally biased region" description="Low complexity" evidence="1">
    <location>
        <begin position="30"/>
        <end position="57"/>
    </location>
</feature>
<feature type="signal peptide" evidence="2">
    <location>
        <begin position="1"/>
        <end position="25"/>
    </location>
</feature>
<evidence type="ECO:0000256" key="1">
    <source>
        <dbReference type="SAM" id="MobiDB-lite"/>
    </source>
</evidence>
<protein>
    <submittedName>
        <fullName evidence="3">Uncharacterized protein</fullName>
    </submittedName>
</protein>
<feature type="chain" id="PRO_5047095664" evidence="2">
    <location>
        <begin position="26"/>
        <end position="157"/>
    </location>
</feature>
<evidence type="ECO:0000313" key="3">
    <source>
        <dbReference type="EMBL" id="MCD2515773.1"/>
    </source>
</evidence>
<keyword evidence="4" id="KW-1185">Reference proteome</keyword>
<keyword evidence="2" id="KW-0732">Signal</keyword>
<reference evidence="3" key="1">
    <citation type="submission" date="2021-11" db="EMBL/GenBank/DDBJ databases">
        <title>The complete genome of Massilia sp sp. G4R7.</title>
        <authorList>
            <person name="Liu L."/>
            <person name="Yue J."/>
            <person name="Yuan J."/>
            <person name="Yang F."/>
            <person name="Li L."/>
        </authorList>
    </citation>
    <scope>NUCLEOTIDE SEQUENCE</scope>
    <source>
        <strain evidence="3">G4R7</strain>
    </source>
</reference>
<sequence>MNFSTILRALGLAAFAAAAVAPVQADSFTSSASSAGSASSASISDSISDSVGSSSNSGDEKRVAAGEYRVIDVAKAPTKQDATRMTLRATTPGAVREFHLDVPNRALAARPVAAGELVQVSERAYGYEFAHADTRRSFFLALQDDWYRELGSRKVTI</sequence>
<dbReference type="RefSeq" id="WP_231057070.1">
    <property type="nucleotide sequence ID" value="NZ_JAJNOC010000001.1"/>
</dbReference>
<evidence type="ECO:0000256" key="2">
    <source>
        <dbReference type="SAM" id="SignalP"/>
    </source>
</evidence>
<proteinExistence type="predicted"/>
<dbReference type="EMBL" id="JAJNOC010000001">
    <property type="protein sequence ID" value="MCD2515773.1"/>
    <property type="molecule type" value="Genomic_DNA"/>
</dbReference>
<gene>
    <name evidence="3" type="ORF">LQ564_05530</name>
</gene>